<dbReference type="InterPro" id="IPR050786">
    <property type="entry name" value="EFG1_rRNA-proc"/>
</dbReference>
<evidence type="ECO:0000256" key="7">
    <source>
        <dbReference type="ARBA" id="ARBA00023242"/>
    </source>
</evidence>
<dbReference type="PANTHER" id="PTHR33911:SF1">
    <property type="entry name" value="RRNA-PROCESSING PROTEIN EFG1"/>
    <property type="match status" value="1"/>
</dbReference>
<feature type="compositionally biased region" description="Basic residues" evidence="9">
    <location>
        <begin position="8"/>
        <end position="20"/>
    </location>
</feature>
<dbReference type="GeneID" id="91101920"/>
<keyword evidence="5" id="KW-0698">rRNA processing</keyword>
<reference evidence="10 11" key="1">
    <citation type="submission" date="2024-01" db="EMBL/GenBank/DDBJ databases">
        <title>Comparative genomics of Cryptococcus and Kwoniella reveals pathogenesis evolution and contrasting modes of karyotype evolution via chromosome fusion or intercentromeric recombination.</title>
        <authorList>
            <person name="Coelho M.A."/>
            <person name="David-Palma M."/>
            <person name="Shea T."/>
            <person name="Bowers K."/>
            <person name="McGinley-Smith S."/>
            <person name="Mohammad A.W."/>
            <person name="Gnirke A."/>
            <person name="Yurkov A.M."/>
            <person name="Nowrousian M."/>
            <person name="Sun S."/>
            <person name="Cuomo C.A."/>
            <person name="Heitman J."/>
        </authorList>
    </citation>
    <scope>NUCLEOTIDE SEQUENCE [LARGE SCALE GENOMIC DNA]</scope>
    <source>
        <strain evidence="10 11">PYCC6329</strain>
    </source>
</reference>
<dbReference type="EMBL" id="CP144089">
    <property type="protein sequence ID" value="WWD05045.1"/>
    <property type="molecule type" value="Genomic_DNA"/>
</dbReference>
<feature type="region of interest" description="Disordered" evidence="9">
    <location>
        <begin position="229"/>
        <end position="289"/>
    </location>
</feature>
<evidence type="ECO:0000256" key="3">
    <source>
        <dbReference type="ARBA" id="ARBA00018689"/>
    </source>
</evidence>
<sequence length="289" mass="33368">MPVDNKKGKSRSSPYKKPKPKPSQDGEQAGPSRPRPTHKIPTVEQRSGDALPGISKLKGQIRQTKRLLAKDTLEPGLRVQTQRRLTSLEADLANAMKRDVEKKNGAKYHMVKFFERQKLLRIIKRLQRKLKEAEESKSDKKSDKYKEELDDTRIMMNYVLNFPNTEKYISLFPPSSTSEPSSASTTTTKEPKLSVPPLLHPTPTSQQLEEEYDKSSKRRYEILLEIRGLMQQGKLSENPEEEVKKEKKEKISLVSTEDRFTSKSKKDGEKGEEEEEDDFFENEEEEEEE</sequence>
<feature type="coiled-coil region" evidence="8">
    <location>
        <begin position="78"/>
        <end position="143"/>
    </location>
</feature>
<dbReference type="KEGG" id="ker:91101920"/>
<dbReference type="Pfam" id="PF10153">
    <property type="entry name" value="Efg1"/>
    <property type="match status" value="1"/>
</dbReference>
<keyword evidence="11" id="KW-1185">Reference proteome</keyword>
<evidence type="ECO:0000313" key="10">
    <source>
        <dbReference type="EMBL" id="WWD05045.1"/>
    </source>
</evidence>
<evidence type="ECO:0000256" key="6">
    <source>
        <dbReference type="ARBA" id="ARBA00023054"/>
    </source>
</evidence>
<organism evidence="10 11">
    <name type="scientific">Kwoniella europaea PYCC6329</name>
    <dbReference type="NCBI Taxonomy" id="1423913"/>
    <lineage>
        <taxon>Eukaryota</taxon>
        <taxon>Fungi</taxon>
        <taxon>Dikarya</taxon>
        <taxon>Basidiomycota</taxon>
        <taxon>Agaricomycotina</taxon>
        <taxon>Tremellomycetes</taxon>
        <taxon>Tremellales</taxon>
        <taxon>Cryptococcaceae</taxon>
        <taxon>Kwoniella</taxon>
    </lineage>
</organism>
<feature type="compositionally biased region" description="Low complexity" evidence="9">
    <location>
        <begin position="173"/>
        <end position="188"/>
    </location>
</feature>
<dbReference type="GO" id="GO:0005730">
    <property type="term" value="C:nucleolus"/>
    <property type="evidence" value="ECO:0007669"/>
    <property type="project" value="UniProtKB-SubCell"/>
</dbReference>
<dbReference type="InterPro" id="IPR019310">
    <property type="entry name" value="Efg1"/>
</dbReference>
<dbReference type="RefSeq" id="XP_066083012.1">
    <property type="nucleotide sequence ID" value="XM_066226915.1"/>
</dbReference>
<protein>
    <recommendedName>
        <fullName evidence="3">rRNA-processing protein EFG1</fullName>
    </recommendedName>
    <alternativeName>
        <fullName evidence="4">rRNA-processing protein efg1</fullName>
    </alternativeName>
</protein>
<comment type="subcellular location">
    <subcellularLocation>
        <location evidence="1">Nucleus</location>
        <location evidence="1">Nucleolus</location>
    </subcellularLocation>
</comment>
<proteinExistence type="inferred from homology"/>
<feature type="compositionally biased region" description="Basic and acidic residues" evidence="9">
    <location>
        <begin position="241"/>
        <end position="269"/>
    </location>
</feature>
<gene>
    <name evidence="10" type="ORF">V865_003116</name>
</gene>
<evidence type="ECO:0000256" key="8">
    <source>
        <dbReference type="SAM" id="Coils"/>
    </source>
</evidence>
<dbReference type="Proteomes" id="UP001358614">
    <property type="component" value="Chromosome 1"/>
</dbReference>
<accession>A0AAX4KF73</accession>
<evidence type="ECO:0000256" key="4">
    <source>
        <dbReference type="ARBA" id="ARBA00019827"/>
    </source>
</evidence>
<evidence type="ECO:0000256" key="2">
    <source>
        <dbReference type="ARBA" id="ARBA00006916"/>
    </source>
</evidence>
<evidence type="ECO:0000313" key="11">
    <source>
        <dbReference type="Proteomes" id="UP001358614"/>
    </source>
</evidence>
<dbReference type="GO" id="GO:0030688">
    <property type="term" value="C:preribosome, small subunit precursor"/>
    <property type="evidence" value="ECO:0007669"/>
    <property type="project" value="TreeGrafter"/>
</dbReference>
<comment type="similarity">
    <text evidence="2">Belongs to the EFG1 family.</text>
</comment>
<evidence type="ECO:0000256" key="1">
    <source>
        <dbReference type="ARBA" id="ARBA00004604"/>
    </source>
</evidence>
<dbReference type="GO" id="GO:0000462">
    <property type="term" value="P:maturation of SSU-rRNA from tricistronic rRNA transcript (SSU-rRNA, 5.8S rRNA, LSU-rRNA)"/>
    <property type="evidence" value="ECO:0007669"/>
    <property type="project" value="TreeGrafter"/>
</dbReference>
<keyword evidence="6 8" id="KW-0175">Coiled coil</keyword>
<feature type="region of interest" description="Disordered" evidence="9">
    <location>
        <begin position="171"/>
        <end position="215"/>
    </location>
</feature>
<feature type="region of interest" description="Disordered" evidence="9">
    <location>
        <begin position="1"/>
        <end position="55"/>
    </location>
</feature>
<dbReference type="PANTHER" id="PTHR33911">
    <property type="entry name" value="RRNA-PROCESSING PROTEIN EFG1"/>
    <property type="match status" value="1"/>
</dbReference>
<name>A0AAX4KF73_9TREE</name>
<evidence type="ECO:0000256" key="5">
    <source>
        <dbReference type="ARBA" id="ARBA00022552"/>
    </source>
</evidence>
<dbReference type="AlphaFoldDB" id="A0AAX4KF73"/>
<feature type="compositionally biased region" description="Acidic residues" evidence="9">
    <location>
        <begin position="270"/>
        <end position="289"/>
    </location>
</feature>
<evidence type="ECO:0000256" key="9">
    <source>
        <dbReference type="SAM" id="MobiDB-lite"/>
    </source>
</evidence>
<keyword evidence="7" id="KW-0539">Nucleus</keyword>